<gene>
    <name evidence="1" type="ORF">AYI69_g9890</name>
</gene>
<accession>A0A1R1X9F6</accession>
<evidence type="ECO:0000313" key="1">
    <source>
        <dbReference type="EMBL" id="OMJ11271.1"/>
    </source>
</evidence>
<protein>
    <submittedName>
        <fullName evidence="1">Uncharacterized protein</fullName>
    </submittedName>
</protein>
<dbReference type="AlphaFoldDB" id="A0A1R1X9F6"/>
<comment type="caution">
    <text evidence="1">The sequence shown here is derived from an EMBL/GenBank/DDBJ whole genome shotgun (WGS) entry which is preliminary data.</text>
</comment>
<dbReference type="Proteomes" id="UP000187429">
    <property type="component" value="Unassembled WGS sequence"/>
</dbReference>
<keyword evidence="2" id="KW-1185">Reference proteome</keyword>
<organism evidence="1 2">
    <name type="scientific">Smittium culicis</name>
    <dbReference type="NCBI Taxonomy" id="133412"/>
    <lineage>
        <taxon>Eukaryota</taxon>
        <taxon>Fungi</taxon>
        <taxon>Fungi incertae sedis</taxon>
        <taxon>Zoopagomycota</taxon>
        <taxon>Kickxellomycotina</taxon>
        <taxon>Harpellomycetes</taxon>
        <taxon>Harpellales</taxon>
        <taxon>Legeriomycetaceae</taxon>
        <taxon>Smittium</taxon>
    </lineage>
</organism>
<sequence>MPWPKNGEPLLRQTIKYQNPFFIKGDLPLLGSGTTTVLGKYIDWHFSFYLGVDTAKPMASAELLVLDLDFLCKLYKFLDGSSSTVISGALSSIATMAA</sequence>
<evidence type="ECO:0000313" key="2">
    <source>
        <dbReference type="Proteomes" id="UP000187429"/>
    </source>
</evidence>
<reference evidence="2" key="1">
    <citation type="submission" date="2017-01" db="EMBL/GenBank/DDBJ databases">
        <authorList>
            <person name="Wang Y."/>
            <person name="White M."/>
            <person name="Kvist S."/>
            <person name="Moncalvo J.-M."/>
        </authorList>
    </citation>
    <scope>NUCLEOTIDE SEQUENCE [LARGE SCALE GENOMIC DNA]</scope>
    <source>
        <strain evidence="2">ID-206-W2</strain>
    </source>
</reference>
<name>A0A1R1X9F6_9FUNG</name>
<dbReference type="EMBL" id="LSSM01006165">
    <property type="protein sequence ID" value="OMJ11271.1"/>
    <property type="molecule type" value="Genomic_DNA"/>
</dbReference>
<proteinExistence type="predicted"/>